<dbReference type="Gene3D" id="3.30.420.10">
    <property type="entry name" value="Ribonuclease H-like superfamily/Ribonuclease H"/>
    <property type="match status" value="1"/>
</dbReference>
<dbReference type="Gramene" id="AUR62027518-RA">
    <property type="protein sequence ID" value="AUR62027518-RA:cds"/>
    <property type="gene ID" value="AUR62027518"/>
</dbReference>
<proteinExistence type="predicted"/>
<evidence type="ECO:0000256" key="1">
    <source>
        <dbReference type="PROSITE-ProRule" id="PRU00047"/>
    </source>
</evidence>
<sequence length="636" mass="71461">MAGRSRHVTFSMDSEITERWANLRITAEEDDVADLGGSKAESHESKIALSLVGKLLTVRSFNFEAFQNTMKQIWSLNRGVVFRKIENNLFIIQFFHWRNKEKVLDGAPWNFDNQLISLKNIVGTEQPESIEIKHCPFWMRLYNLPLDSRSDGDVRRIAEKIGHVIELESDELGWDKSRRVHVIVDVTKPLRRIQKIKNKQGLITSVQFKYERLATFCFMCGILGHTEKDCTNVEEVEEKPCGLWLRASPRKGRAKLKEEVLKIKFKSKTFCFTQKPAGGKGREVNNLELKVVHEGEEMLVHNLVGEEVAAERDGRQPSLEISAVGTNGKYGMEEGVFDDGVGDGAEVASASYSSQVWGKVWHAGCLPRVKLFFWRACCGALLTAYGLKKRVESVTATCSLCEVEDETEIHCLRDCVIARLIWNESAVWTTRNKWIFEGAACDPKSSVEYVMKQLKELQGEVGDSVAVSRVSKGKWKPPDGSFVKLNVDGGVVEGLGSSAGAVMRNFVGEALLAGAWCMEERWQPAVSEAMTLLVGLRVAVENGFRRIIVESDCIGLVNALQTRERSSSNVHLIYDDIYHVCNSLESVGWSFVHRVGNKVAHELAHYSPWTIGRKIWVSNFPCILSLLNSDSPMNES</sequence>
<dbReference type="InterPro" id="IPR001878">
    <property type="entry name" value="Znf_CCHC"/>
</dbReference>
<dbReference type="AlphaFoldDB" id="A0A803MDH5"/>
<reference evidence="3" key="1">
    <citation type="journal article" date="2017" name="Nature">
        <title>The genome of Chenopodium quinoa.</title>
        <authorList>
            <person name="Jarvis D.E."/>
            <person name="Ho Y.S."/>
            <person name="Lightfoot D.J."/>
            <person name="Schmoeckel S.M."/>
            <person name="Li B."/>
            <person name="Borm T.J.A."/>
            <person name="Ohyanagi H."/>
            <person name="Mineta K."/>
            <person name="Michell C.T."/>
            <person name="Saber N."/>
            <person name="Kharbatia N.M."/>
            <person name="Rupper R.R."/>
            <person name="Sharp A.R."/>
            <person name="Dally N."/>
            <person name="Boughton B.A."/>
            <person name="Woo Y.H."/>
            <person name="Gao G."/>
            <person name="Schijlen E.G.W.M."/>
            <person name="Guo X."/>
            <person name="Momin A.A."/>
            <person name="Negrao S."/>
            <person name="Al-Babili S."/>
            <person name="Gehring C."/>
            <person name="Roessner U."/>
            <person name="Jung C."/>
            <person name="Murphy K."/>
            <person name="Arold S.T."/>
            <person name="Gojobori T."/>
            <person name="van der Linden C.G."/>
            <person name="van Loo E.N."/>
            <person name="Jellen E.N."/>
            <person name="Maughan P.J."/>
            <person name="Tester M."/>
        </authorList>
    </citation>
    <scope>NUCLEOTIDE SEQUENCE [LARGE SCALE GENOMIC DNA]</scope>
    <source>
        <strain evidence="3">cv. PI 614886</strain>
    </source>
</reference>
<protein>
    <recommendedName>
        <fullName evidence="2">CCHC-type domain-containing protein</fullName>
    </recommendedName>
</protein>
<evidence type="ECO:0000313" key="4">
    <source>
        <dbReference type="Proteomes" id="UP000596660"/>
    </source>
</evidence>
<keyword evidence="4" id="KW-1185">Reference proteome</keyword>
<dbReference type="PANTHER" id="PTHR31286:SF167">
    <property type="entry name" value="OS09G0268800 PROTEIN"/>
    <property type="match status" value="1"/>
</dbReference>
<dbReference type="CDD" id="cd06222">
    <property type="entry name" value="RNase_H_like"/>
    <property type="match status" value="1"/>
</dbReference>
<evidence type="ECO:0000313" key="3">
    <source>
        <dbReference type="EnsemblPlants" id="AUR62027518-RA:cds"/>
    </source>
</evidence>
<dbReference type="OMA" id="SEITERW"/>
<dbReference type="Pfam" id="PF13966">
    <property type="entry name" value="zf-RVT"/>
    <property type="match status" value="1"/>
</dbReference>
<reference evidence="3" key="2">
    <citation type="submission" date="2021-03" db="UniProtKB">
        <authorList>
            <consortium name="EnsemblPlants"/>
        </authorList>
    </citation>
    <scope>IDENTIFICATION</scope>
</reference>
<dbReference type="PANTHER" id="PTHR31286">
    <property type="entry name" value="GLYCINE-RICH CELL WALL STRUCTURAL PROTEIN 1.8-LIKE"/>
    <property type="match status" value="1"/>
</dbReference>
<dbReference type="InterPro" id="IPR002156">
    <property type="entry name" value="RNaseH_domain"/>
</dbReference>
<dbReference type="InterPro" id="IPR026960">
    <property type="entry name" value="RVT-Znf"/>
</dbReference>
<dbReference type="InterPro" id="IPR012337">
    <property type="entry name" value="RNaseH-like_sf"/>
</dbReference>
<keyword evidence="1" id="KW-0862">Zinc</keyword>
<dbReference type="EnsemblPlants" id="AUR62027518-RA">
    <property type="protein sequence ID" value="AUR62027518-RA:cds"/>
    <property type="gene ID" value="AUR62027518"/>
</dbReference>
<feature type="domain" description="CCHC-type" evidence="2">
    <location>
        <begin position="217"/>
        <end position="232"/>
    </location>
</feature>
<dbReference type="InterPro" id="IPR025836">
    <property type="entry name" value="Zn_knuckle_CX2CX4HX4C"/>
</dbReference>
<dbReference type="Pfam" id="PF14392">
    <property type="entry name" value="zf-CCHC_4"/>
    <property type="match status" value="1"/>
</dbReference>
<dbReference type="GO" id="GO:0003676">
    <property type="term" value="F:nucleic acid binding"/>
    <property type="evidence" value="ECO:0007669"/>
    <property type="project" value="InterPro"/>
</dbReference>
<dbReference type="InterPro" id="IPR040256">
    <property type="entry name" value="At4g02000-like"/>
</dbReference>
<dbReference type="Pfam" id="PF14111">
    <property type="entry name" value="DUF4283"/>
    <property type="match status" value="1"/>
</dbReference>
<organism evidence="3 4">
    <name type="scientific">Chenopodium quinoa</name>
    <name type="common">Quinoa</name>
    <dbReference type="NCBI Taxonomy" id="63459"/>
    <lineage>
        <taxon>Eukaryota</taxon>
        <taxon>Viridiplantae</taxon>
        <taxon>Streptophyta</taxon>
        <taxon>Embryophyta</taxon>
        <taxon>Tracheophyta</taxon>
        <taxon>Spermatophyta</taxon>
        <taxon>Magnoliopsida</taxon>
        <taxon>eudicotyledons</taxon>
        <taxon>Gunneridae</taxon>
        <taxon>Pentapetalae</taxon>
        <taxon>Caryophyllales</taxon>
        <taxon>Chenopodiaceae</taxon>
        <taxon>Chenopodioideae</taxon>
        <taxon>Atripliceae</taxon>
        <taxon>Chenopodium</taxon>
    </lineage>
</organism>
<name>A0A803MDH5_CHEQI</name>
<evidence type="ECO:0000259" key="2">
    <source>
        <dbReference type="PROSITE" id="PS50158"/>
    </source>
</evidence>
<dbReference type="InterPro" id="IPR044730">
    <property type="entry name" value="RNase_H-like_dom_plant"/>
</dbReference>
<dbReference type="SUPFAM" id="SSF53098">
    <property type="entry name" value="Ribonuclease H-like"/>
    <property type="match status" value="1"/>
</dbReference>
<keyword evidence="1" id="KW-0863">Zinc-finger</keyword>
<dbReference type="Proteomes" id="UP000596660">
    <property type="component" value="Unplaced"/>
</dbReference>
<dbReference type="InterPro" id="IPR036397">
    <property type="entry name" value="RNaseH_sf"/>
</dbReference>
<keyword evidence="1" id="KW-0479">Metal-binding</keyword>
<accession>A0A803MDH5</accession>
<dbReference type="GO" id="GO:0008270">
    <property type="term" value="F:zinc ion binding"/>
    <property type="evidence" value="ECO:0007669"/>
    <property type="project" value="UniProtKB-KW"/>
</dbReference>
<dbReference type="GO" id="GO:0004523">
    <property type="term" value="F:RNA-DNA hybrid ribonuclease activity"/>
    <property type="evidence" value="ECO:0007669"/>
    <property type="project" value="InterPro"/>
</dbReference>
<dbReference type="PROSITE" id="PS50158">
    <property type="entry name" value="ZF_CCHC"/>
    <property type="match status" value="1"/>
</dbReference>
<dbReference type="InterPro" id="IPR025558">
    <property type="entry name" value="DUF4283"/>
</dbReference>
<dbReference type="Pfam" id="PF13456">
    <property type="entry name" value="RVT_3"/>
    <property type="match status" value="1"/>
</dbReference>